<feature type="domain" description="Rhodanese" evidence="1">
    <location>
        <begin position="88"/>
        <end position="181"/>
    </location>
</feature>
<evidence type="ECO:0000313" key="3">
    <source>
        <dbReference type="Proteomes" id="UP001595945"/>
    </source>
</evidence>
<dbReference type="GeneID" id="73045957"/>
<dbReference type="EMBL" id="JBHSHT010000001">
    <property type="protein sequence ID" value="MFC4822998.1"/>
    <property type="molecule type" value="Genomic_DNA"/>
</dbReference>
<dbReference type="RefSeq" id="WP_254267498.1">
    <property type="nucleotide sequence ID" value="NZ_CP100400.1"/>
</dbReference>
<name>A0ABD5PXE3_9EURY</name>
<dbReference type="InterPro" id="IPR036873">
    <property type="entry name" value="Rhodanese-like_dom_sf"/>
</dbReference>
<comment type="caution">
    <text evidence="2">The sequence shown here is derived from an EMBL/GenBank/DDBJ whole genome shotgun (WGS) entry which is preliminary data.</text>
</comment>
<dbReference type="Gene3D" id="3.40.250.10">
    <property type="entry name" value="Rhodanese-like domain"/>
    <property type="match status" value="1"/>
</dbReference>
<dbReference type="PROSITE" id="PS50206">
    <property type="entry name" value="RHODANESE_3"/>
    <property type="match status" value="1"/>
</dbReference>
<reference evidence="2 3" key="1">
    <citation type="journal article" date="2019" name="Int. J. Syst. Evol. Microbiol.">
        <title>The Global Catalogue of Microorganisms (GCM) 10K type strain sequencing project: providing services to taxonomists for standard genome sequencing and annotation.</title>
        <authorList>
            <consortium name="The Broad Institute Genomics Platform"/>
            <consortium name="The Broad Institute Genome Sequencing Center for Infectious Disease"/>
            <person name="Wu L."/>
            <person name="Ma J."/>
        </authorList>
    </citation>
    <scope>NUCLEOTIDE SEQUENCE [LARGE SCALE GENOMIC DNA]</scope>
    <source>
        <strain evidence="2 3">XZYJ18</strain>
    </source>
</reference>
<gene>
    <name evidence="2" type="ORF">ACFO9K_01860</name>
</gene>
<organism evidence="2 3">
    <name type="scientific">Halorussus aquaticus</name>
    <dbReference type="NCBI Taxonomy" id="2953748"/>
    <lineage>
        <taxon>Archaea</taxon>
        <taxon>Methanobacteriati</taxon>
        <taxon>Methanobacteriota</taxon>
        <taxon>Stenosarchaea group</taxon>
        <taxon>Halobacteria</taxon>
        <taxon>Halobacteriales</taxon>
        <taxon>Haladaptataceae</taxon>
        <taxon>Halorussus</taxon>
    </lineage>
</organism>
<dbReference type="Proteomes" id="UP001595945">
    <property type="component" value="Unassembled WGS sequence"/>
</dbReference>
<proteinExistence type="predicted"/>
<evidence type="ECO:0000259" key="1">
    <source>
        <dbReference type="PROSITE" id="PS50206"/>
    </source>
</evidence>
<keyword evidence="3" id="KW-1185">Reference proteome</keyword>
<dbReference type="Pfam" id="PF00581">
    <property type="entry name" value="Rhodanese"/>
    <property type="match status" value="1"/>
</dbReference>
<dbReference type="PROSITE" id="PS51257">
    <property type="entry name" value="PROKAR_LIPOPROTEIN"/>
    <property type="match status" value="1"/>
</dbReference>
<accession>A0ABD5PXE3</accession>
<protein>
    <submittedName>
        <fullName evidence="2">Rhodanese-like domain-containing protein</fullName>
    </submittedName>
</protein>
<dbReference type="InterPro" id="IPR001763">
    <property type="entry name" value="Rhodanese-like_dom"/>
</dbReference>
<dbReference type="SUPFAM" id="SSF52821">
    <property type="entry name" value="Rhodanese/Cell cycle control phosphatase"/>
    <property type="match status" value="1"/>
</dbReference>
<sequence>MKRRTFVATSAASLSAVAGCLGGIGGGGGDGGGDLAVTPTDGNLDGYPPEFDEVPEKRSIDTSSFGTKTENGVEVPLAPIDVAHYWYKRGEARMADARGKGSYERSHVYGAVLSQADPDRRVSNDPVMDWPKGDRIVCYCGCPHHLSSIRASQLINESFENVYVIDEGFRAWNRRGYPMRGSDVGNKPKNWVVRGETAASLDGRNAWARHKPTEQMESTDITDDGSYELHLKFHEVGPESTIEVETPEYTVEGKLKNLASGTVQG</sequence>
<dbReference type="AlphaFoldDB" id="A0ABD5PXE3"/>
<evidence type="ECO:0000313" key="2">
    <source>
        <dbReference type="EMBL" id="MFC4822998.1"/>
    </source>
</evidence>